<dbReference type="Proteomes" id="UP000199695">
    <property type="component" value="Unassembled WGS sequence"/>
</dbReference>
<evidence type="ECO:0000313" key="2">
    <source>
        <dbReference type="EMBL" id="SEN51914.1"/>
    </source>
</evidence>
<dbReference type="AlphaFoldDB" id="A0A1H8H7D5"/>
<accession>A0A1H8H7D5</accession>
<dbReference type="STRING" id="1173111.SAMN05444955_11366"/>
<dbReference type="InterPro" id="IPR046240">
    <property type="entry name" value="DUF6273"/>
</dbReference>
<feature type="domain" description="DUF6273" evidence="1">
    <location>
        <begin position="48"/>
        <end position="227"/>
    </location>
</feature>
<evidence type="ECO:0000313" key="3">
    <source>
        <dbReference type="Proteomes" id="UP000199695"/>
    </source>
</evidence>
<reference evidence="2 3" key="1">
    <citation type="submission" date="2016-10" db="EMBL/GenBank/DDBJ databases">
        <authorList>
            <person name="de Groot N.N."/>
        </authorList>
    </citation>
    <scope>NUCLEOTIDE SEQUENCE [LARGE SCALE GENOMIC DNA]</scope>
    <source>
        <strain evidence="2 3">DSM 46701</strain>
    </source>
</reference>
<proteinExistence type="predicted"/>
<dbReference type="EMBL" id="FOCQ01000013">
    <property type="protein sequence ID" value="SEN51914.1"/>
    <property type="molecule type" value="Genomic_DNA"/>
</dbReference>
<name>A0A1H8H7D5_9BACL</name>
<dbReference type="Pfam" id="PF19789">
    <property type="entry name" value="DUF6273"/>
    <property type="match status" value="1"/>
</dbReference>
<sequence length="229" mass="26312">MENDHLAPTLHRSAMLGEIITFGTYPQTADGSDRTPIKWRVLQNSGSELFILSEYILDCRRYHGESADIKWRDCVDITWRDCDLRKWLNNEFYHTAFDAAEQELIKTTHCTDNGEGCPDTEDKVFLLSVTEIKDLSDLHGKDLRRAVGTDFAKTKKPDGCHLYVYDKTNKDNYIIINGEEFGCSWWWLRTQGNKPSRAFFIGTSGSIRSYANNSISRYGVRPALKINLQ</sequence>
<gene>
    <name evidence="2" type="ORF">SAMN05444955_11366</name>
</gene>
<evidence type="ECO:0000259" key="1">
    <source>
        <dbReference type="Pfam" id="PF19789"/>
    </source>
</evidence>
<keyword evidence="3" id="KW-1185">Reference proteome</keyword>
<dbReference type="RefSeq" id="WP_244527575.1">
    <property type="nucleotide sequence ID" value="NZ_FOCQ01000013.1"/>
</dbReference>
<organism evidence="2 3">
    <name type="scientific">Lihuaxuella thermophila</name>
    <dbReference type="NCBI Taxonomy" id="1173111"/>
    <lineage>
        <taxon>Bacteria</taxon>
        <taxon>Bacillati</taxon>
        <taxon>Bacillota</taxon>
        <taxon>Bacilli</taxon>
        <taxon>Bacillales</taxon>
        <taxon>Thermoactinomycetaceae</taxon>
        <taxon>Lihuaxuella</taxon>
    </lineage>
</organism>
<protein>
    <recommendedName>
        <fullName evidence="1">DUF6273 domain-containing protein</fullName>
    </recommendedName>
</protein>